<dbReference type="GO" id="GO:0005634">
    <property type="term" value="C:nucleus"/>
    <property type="evidence" value="ECO:0007669"/>
    <property type="project" value="UniProtKB-SubCell"/>
</dbReference>
<dbReference type="Gene3D" id="4.10.240.10">
    <property type="entry name" value="Zn(2)-C6 fungal-type DNA-binding domain"/>
    <property type="match status" value="1"/>
</dbReference>
<dbReference type="GO" id="GO:0008270">
    <property type="term" value="F:zinc ion binding"/>
    <property type="evidence" value="ECO:0007669"/>
    <property type="project" value="InterPro"/>
</dbReference>
<dbReference type="CDD" id="cd00067">
    <property type="entry name" value="GAL4"/>
    <property type="match status" value="1"/>
</dbReference>
<evidence type="ECO:0000256" key="8">
    <source>
        <dbReference type="SAM" id="MobiDB-lite"/>
    </source>
</evidence>
<dbReference type="GO" id="GO:0045944">
    <property type="term" value="P:positive regulation of transcription by RNA polymerase II"/>
    <property type="evidence" value="ECO:0007669"/>
    <property type="project" value="TreeGrafter"/>
</dbReference>
<dbReference type="RefSeq" id="XP_064854042.1">
    <property type="nucleotide sequence ID" value="XM_064997970.1"/>
</dbReference>
<accession>A0AAV5QQN0</accession>
<feature type="region of interest" description="Disordered" evidence="8">
    <location>
        <begin position="1068"/>
        <end position="1094"/>
    </location>
</feature>
<feature type="region of interest" description="Disordered" evidence="8">
    <location>
        <begin position="723"/>
        <end position="756"/>
    </location>
</feature>
<dbReference type="InterPro" id="IPR007219">
    <property type="entry name" value="XnlR_reg_dom"/>
</dbReference>
<keyword evidence="4" id="KW-0805">Transcription regulation</keyword>
<evidence type="ECO:0000256" key="4">
    <source>
        <dbReference type="ARBA" id="ARBA00023015"/>
    </source>
</evidence>
<evidence type="ECO:0000313" key="10">
    <source>
        <dbReference type="EMBL" id="GMM37046.1"/>
    </source>
</evidence>
<feature type="compositionally biased region" description="Basic and acidic residues" evidence="8">
    <location>
        <begin position="736"/>
        <end position="749"/>
    </location>
</feature>
<sequence length="1112" mass="125267">MAKKSKGSSASESMVSKASGDKKSRSRSCLLCQKRKQKCDHRLPSCTTCLKAGVKCVQPEKYSVDAPIKDEYTIVLERRIQYLESMIDDSSGNFKSGALSKYKKMTPYIENHETSSQTMTNDDAFITNTIKTETMTEPTSSSSLSLQRTNTFDPGIADDIVNSLEIPTFSLMNDPMRQIPEFDAHGKIINPSRPFDSQTPPPVVKPLNPSSANNTHKIMPDLPPSNGLSISLAGPIDLSETILGKYDFKEILKYDPEYVVDDQLSRTLIDTHFIRFQIKFPFLNEKEVMDFYNAYQGQKLAGFMNDSNYFYFSCCRMWLIYSLNSFILKTTGDYKHLAPLRLFSTALRSLSKCKVTDPYQQIEIYLLVILCLIRCDRDAAEIYRLIGDAMKLAVKLDLHKYSSYLSCREDDERLKKMKCFWCVYLLDRLISVSVGKPFNFPEKSIDPDIPLFEDDPAKTNFVKDFTENSSPGLSNGTEAVLYINQAIKLKRIEAKAMESLNIVGSNSQVSTVSELPLVEYYFDQLQNWRKECTVIMNQVEQATLALYYFRTVRVLIQPYLELMQPEDRLLKECQAAAGQICQLFKVFHQKTVYGHSILAINNVFVAGVTLIYCLWLTRNIEDKRRRLLGDKAKHTRLVMTPEVFTSLDDLKACSICLFVMAERSKYAIVFRDTFDELSRSTCRSLVERCGADSTELMYNNKKTNTYDSNTIKKRVGNETMKTWNQNHQLSNGNIKENGKPNEENNESKNDSASVKIESEVMPPAVVRRPVTHYDIIPDYHGLSSKTLTSKFKQQLQKEKEENKRKRGALEKSTVPKSLSHLLIAIGETPEGKKNTQRQRQKANKENQKKIKQVNEVAKSQKTLVAELGASKDGGNTSNYSGFAYGDIFGIGHTQNGSTVPSAGLFNNTGSTNYPANHWDGNNDNSETTTTTFFNSPNSYGNHFIDPGSSNNVNAVNGFSFGQLQTPLGMSNLLSGSGLQIPFTDRANDMINNISNWNEENGSVNDMHQFMANDFLNNNFGTKKFNSTTNQIFADLETLNTLAMNVSEDNGATNDNGGFGGHDNFGNVRNNISIKNEDDNNSDSGDSVPPYKKKKFDTQSLFNGNFRVNQKGS</sequence>
<dbReference type="GeneID" id="90075021"/>
<keyword evidence="3" id="KW-0862">Zinc</keyword>
<keyword evidence="7" id="KW-0539">Nucleus</keyword>
<dbReference type="SMART" id="SM00066">
    <property type="entry name" value="GAL4"/>
    <property type="match status" value="1"/>
</dbReference>
<feature type="region of interest" description="Disordered" evidence="8">
    <location>
        <begin position="825"/>
        <end position="849"/>
    </location>
</feature>
<dbReference type="PROSITE" id="PS50048">
    <property type="entry name" value="ZN2_CY6_FUNGAL_2"/>
    <property type="match status" value="1"/>
</dbReference>
<dbReference type="Pfam" id="PF04082">
    <property type="entry name" value="Fungal_trans"/>
    <property type="match status" value="1"/>
</dbReference>
<dbReference type="EMBL" id="BTFZ01000011">
    <property type="protein sequence ID" value="GMM37046.1"/>
    <property type="molecule type" value="Genomic_DNA"/>
</dbReference>
<dbReference type="GO" id="GO:0000981">
    <property type="term" value="F:DNA-binding transcription factor activity, RNA polymerase II-specific"/>
    <property type="evidence" value="ECO:0007669"/>
    <property type="project" value="InterPro"/>
</dbReference>
<comment type="caution">
    <text evidence="10">The sequence shown here is derived from an EMBL/GenBank/DDBJ whole genome shotgun (WGS) entry which is preliminary data.</text>
</comment>
<evidence type="ECO:0000256" key="3">
    <source>
        <dbReference type="ARBA" id="ARBA00022833"/>
    </source>
</evidence>
<evidence type="ECO:0000259" key="9">
    <source>
        <dbReference type="PROSITE" id="PS50048"/>
    </source>
</evidence>
<dbReference type="SUPFAM" id="SSF57701">
    <property type="entry name" value="Zn2/Cys6 DNA-binding domain"/>
    <property type="match status" value="1"/>
</dbReference>
<keyword evidence="6" id="KW-0804">Transcription</keyword>
<dbReference type="SMART" id="SM00906">
    <property type="entry name" value="Fungal_trans"/>
    <property type="match status" value="1"/>
</dbReference>
<dbReference type="InterPro" id="IPR036864">
    <property type="entry name" value="Zn2-C6_fun-type_DNA-bd_sf"/>
</dbReference>
<dbReference type="InterPro" id="IPR052202">
    <property type="entry name" value="Yeast_MetPath_Reg"/>
</dbReference>
<dbReference type="AlphaFoldDB" id="A0AAV5QQN0"/>
<dbReference type="PANTHER" id="PTHR47782:SF12">
    <property type="entry name" value="ZN(II)2CYS6 TRANSCRIPTION FACTOR (EUROFUNG)"/>
    <property type="match status" value="1"/>
</dbReference>
<dbReference type="Pfam" id="PF00172">
    <property type="entry name" value="Zn_clus"/>
    <property type="match status" value="1"/>
</dbReference>
<dbReference type="PANTHER" id="PTHR47782">
    <property type="entry name" value="ZN(II)2CYS6 TRANSCRIPTION FACTOR (EUROFUNG)-RELATED"/>
    <property type="match status" value="1"/>
</dbReference>
<keyword evidence="5" id="KW-0238">DNA-binding</keyword>
<gene>
    <name evidence="10" type="ORF">DASC09_043710</name>
</gene>
<evidence type="ECO:0000256" key="1">
    <source>
        <dbReference type="ARBA" id="ARBA00004123"/>
    </source>
</evidence>
<dbReference type="GO" id="GO:0006351">
    <property type="term" value="P:DNA-templated transcription"/>
    <property type="evidence" value="ECO:0007669"/>
    <property type="project" value="InterPro"/>
</dbReference>
<evidence type="ECO:0000256" key="5">
    <source>
        <dbReference type="ARBA" id="ARBA00023125"/>
    </source>
</evidence>
<name>A0AAV5QQN0_9ASCO</name>
<evidence type="ECO:0000313" key="11">
    <source>
        <dbReference type="Proteomes" id="UP001360560"/>
    </source>
</evidence>
<keyword evidence="11" id="KW-1185">Reference proteome</keyword>
<keyword evidence="2" id="KW-0479">Metal-binding</keyword>
<dbReference type="CDD" id="cd12148">
    <property type="entry name" value="fungal_TF_MHR"/>
    <property type="match status" value="1"/>
</dbReference>
<dbReference type="Proteomes" id="UP001360560">
    <property type="component" value="Unassembled WGS sequence"/>
</dbReference>
<evidence type="ECO:0000256" key="2">
    <source>
        <dbReference type="ARBA" id="ARBA00022723"/>
    </source>
</evidence>
<dbReference type="InterPro" id="IPR001138">
    <property type="entry name" value="Zn2Cys6_DnaBD"/>
</dbReference>
<feature type="region of interest" description="Disordered" evidence="8">
    <location>
        <begin position="1"/>
        <end position="24"/>
    </location>
</feature>
<evidence type="ECO:0000256" key="6">
    <source>
        <dbReference type="ARBA" id="ARBA00023163"/>
    </source>
</evidence>
<proteinExistence type="predicted"/>
<reference evidence="10 11" key="1">
    <citation type="journal article" date="2023" name="Elife">
        <title>Identification of key yeast species and microbe-microbe interactions impacting larval growth of Drosophila in the wild.</title>
        <authorList>
            <person name="Mure A."/>
            <person name="Sugiura Y."/>
            <person name="Maeda R."/>
            <person name="Honda K."/>
            <person name="Sakurai N."/>
            <person name="Takahashi Y."/>
            <person name="Watada M."/>
            <person name="Katoh T."/>
            <person name="Gotoh A."/>
            <person name="Gotoh Y."/>
            <person name="Taniguchi I."/>
            <person name="Nakamura K."/>
            <person name="Hayashi T."/>
            <person name="Katayama T."/>
            <person name="Uemura T."/>
            <person name="Hattori Y."/>
        </authorList>
    </citation>
    <scope>NUCLEOTIDE SEQUENCE [LARGE SCALE GENOMIC DNA]</scope>
    <source>
        <strain evidence="10 11">SC-9</strain>
    </source>
</reference>
<dbReference type="GO" id="GO:0043565">
    <property type="term" value="F:sequence-specific DNA binding"/>
    <property type="evidence" value="ECO:0007669"/>
    <property type="project" value="TreeGrafter"/>
</dbReference>
<evidence type="ECO:0000256" key="7">
    <source>
        <dbReference type="ARBA" id="ARBA00023242"/>
    </source>
</evidence>
<feature type="domain" description="Zn(2)-C6 fungal-type" evidence="9">
    <location>
        <begin position="28"/>
        <end position="58"/>
    </location>
</feature>
<organism evidence="10 11">
    <name type="scientific">Saccharomycopsis crataegensis</name>
    <dbReference type="NCBI Taxonomy" id="43959"/>
    <lineage>
        <taxon>Eukaryota</taxon>
        <taxon>Fungi</taxon>
        <taxon>Dikarya</taxon>
        <taxon>Ascomycota</taxon>
        <taxon>Saccharomycotina</taxon>
        <taxon>Saccharomycetes</taxon>
        <taxon>Saccharomycopsidaceae</taxon>
        <taxon>Saccharomycopsis</taxon>
    </lineage>
</organism>
<comment type="subcellular location">
    <subcellularLocation>
        <location evidence="1">Nucleus</location>
    </subcellularLocation>
</comment>
<feature type="compositionally biased region" description="Low complexity" evidence="8">
    <location>
        <begin position="7"/>
        <end position="18"/>
    </location>
</feature>
<protein>
    <recommendedName>
        <fullName evidence="9">Zn(2)-C6 fungal-type domain-containing protein</fullName>
    </recommendedName>
</protein>